<name>A0A6A0AFM4_HAELA</name>
<dbReference type="PANTHER" id="PTHR45686:SF4">
    <property type="entry name" value="ADP-RIBOSYLATION FACTOR GTPASE ACTIVATING PROTEIN 3, ISOFORM H"/>
    <property type="match status" value="1"/>
</dbReference>
<reference evidence="4 5" key="1">
    <citation type="submission" date="2020-02" db="EMBL/GenBank/DDBJ databases">
        <title>Draft genome sequence of Haematococcus lacustris strain NIES-144.</title>
        <authorList>
            <person name="Morimoto D."/>
            <person name="Nakagawa S."/>
            <person name="Yoshida T."/>
            <person name="Sawayama S."/>
        </authorList>
    </citation>
    <scope>NUCLEOTIDE SEQUENCE [LARGE SCALE GENOMIC DNA]</scope>
    <source>
        <strain evidence="4 5">NIES-144</strain>
    </source>
</reference>
<keyword evidence="5" id="KW-1185">Reference proteome</keyword>
<organism evidence="4 5">
    <name type="scientific">Haematococcus lacustris</name>
    <name type="common">Green alga</name>
    <name type="synonym">Haematococcus pluvialis</name>
    <dbReference type="NCBI Taxonomy" id="44745"/>
    <lineage>
        <taxon>Eukaryota</taxon>
        <taxon>Viridiplantae</taxon>
        <taxon>Chlorophyta</taxon>
        <taxon>core chlorophytes</taxon>
        <taxon>Chlorophyceae</taxon>
        <taxon>CS clade</taxon>
        <taxon>Chlamydomonadales</taxon>
        <taxon>Haematococcaceae</taxon>
        <taxon>Haematococcus</taxon>
    </lineage>
</organism>
<evidence type="ECO:0000256" key="2">
    <source>
        <dbReference type="ARBA" id="ARBA00022833"/>
    </source>
</evidence>
<evidence type="ECO:0000313" key="4">
    <source>
        <dbReference type="EMBL" id="GFH30647.1"/>
    </source>
</evidence>
<dbReference type="PANTHER" id="PTHR45686">
    <property type="entry name" value="ADP-RIBOSYLATION FACTOR GTPASE ACTIVATING PROTEIN 3, ISOFORM H-RELATED"/>
    <property type="match status" value="1"/>
</dbReference>
<keyword evidence="2" id="KW-0862">Zinc</keyword>
<feature type="non-terminal residue" evidence="4">
    <location>
        <position position="1"/>
    </location>
</feature>
<feature type="compositionally biased region" description="Low complexity" evidence="3">
    <location>
        <begin position="19"/>
        <end position="32"/>
    </location>
</feature>
<gene>
    <name evidence="4" type="ORF">HaLaN_29535</name>
</gene>
<dbReference type="GO" id="GO:0000139">
    <property type="term" value="C:Golgi membrane"/>
    <property type="evidence" value="ECO:0007669"/>
    <property type="project" value="GOC"/>
</dbReference>
<proteinExistence type="predicted"/>
<feature type="compositionally biased region" description="Polar residues" evidence="3">
    <location>
        <begin position="61"/>
        <end position="71"/>
    </location>
</feature>
<comment type="caution">
    <text evidence="4">The sequence shown here is derived from an EMBL/GenBank/DDBJ whole genome shotgun (WGS) entry which is preliminary data.</text>
</comment>
<sequence>SGGNTTNGGSSRREAQGPSQTSSATESTAAQQRFASAKAISSKDFATDGSGETEAERNNRLQRFQGSSAISSADYFGRKETSGSNMDVSAADLVNRLSMQAQQDLSQMSNLAGSVSKKLAGMATKFMSDLGRY</sequence>
<dbReference type="AlphaFoldDB" id="A0A6A0AFM4"/>
<feature type="region of interest" description="Disordered" evidence="3">
    <location>
        <begin position="1"/>
        <end position="84"/>
    </location>
</feature>
<evidence type="ECO:0000313" key="5">
    <source>
        <dbReference type="Proteomes" id="UP000485058"/>
    </source>
</evidence>
<keyword evidence="1" id="KW-0479">Metal-binding</keyword>
<protein>
    <submittedName>
        <fullName evidence="4">Uncharacterized protein</fullName>
    </submittedName>
</protein>
<evidence type="ECO:0000256" key="1">
    <source>
        <dbReference type="ARBA" id="ARBA00022723"/>
    </source>
</evidence>
<dbReference type="GO" id="GO:0048205">
    <property type="term" value="P:COPI coating of Golgi vesicle"/>
    <property type="evidence" value="ECO:0007669"/>
    <property type="project" value="TreeGrafter"/>
</dbReference>
<evidence type="ECO:0000256" key="3">
    <source>
        <dbReference type="SAM" id="MobiDB-lite"/>
    </source>
</evidence>
<accession>A0A6A0AFM4</accession>
<dbReference type="Proteomes" id="UP000485058">
    <property type="component" value="Unassembled WGS sequence"/>
</dbReference>
<dbReference type="EMBL" id="BLLF01005040">
    <property type="protein sequence ID" value="GFH30647.1"/>
    <property type="molecule type" value="Genomic_DNA"/>
</dbReference>
<dbReference type="GO" id="GO:0046872">
    <property type="term" value="F:metal ion binding"/>
    <property type="evidence" value="ECO:0007669"/>
    <property type="project" value="UniProtKB-KW"/>
</dbReference>